<accession>Q1MPC3</accession>
<evidence type="ECO:0000256" key="4">
    <source>
        <dbReference type="ARBA" id="ARBA00022741"/>
    </source>
</evidence>
<dbReference type="Pfam" id="PF02875">
    <property type="entry name" value="Mur_ligase_C"/>
    <property type="match status" value="1"/>
</dbReference>
<dbReference type="AlphaFoldDB" id="Q1MPC3"/>
<keyword evidence="5 10" id="KW-0067">ATP-binding</keyword>
<dbReference type="NCBIfam" id="TIGR01143">
    <property type="entry name" value="murF"/>
    <property type="match status" value="1"/>
</dbReference>
<sequence length="464" mass="50534">MRLSLDTILSVTGGTLVAPTTGYNSYIDGVSIDSRAITTNSLFICISGNITDGHNFVLKAVEEGASAILASHNPFEGEVPVPVILVPDTLNGLKVLAQAARKMTKAKVIGITGTAGKTTVKELVAQLLTSKGKVAKNYLNFNTQIGMSFSILAAQGDEDFWVMEVGISNPQDMEELGTILTPDIALIINVGPGHLSGLNKQGVAYHKAQLLRYMKDEGLGIVSLDYPDLVKEVKELRSGSLFFSVLDNQCRYYSKYTGIVENGYGTYRLWLDDDIVDVTSPFLGNFGMESVLASATIAHKLGVSSDSIKQQLFQAILPQNRFSCFTHGNWLCIDDSYNANPLSMNAVIESTYKLSDEKKPLVYVLGEMLELGDSSEAEHEKIGKKLAQTGASIIFWKGGMIDNVLIGLKGGGFKGILEKISTEQEFQSLFLKHRLDEGIIVFKGSRSNKMEVFVDVFMKLVGTK</sequence>
<comment type="pathway">
    <text evidence="10 11">Cell wall biogenesis; peptidoglycan biosynthesis.</text>
</comment>
<dbReference type="InterPro" id="IPR013221">
    <property type="entry name" value="Mur_ligase_cen"/>
</dbReference>
<evidence type="ECO:0000259" key="13">
    <source>
        <dbReference type="Pfam" id="PF02875"/>
    </source>
</evidence>
<name>Q1MPC3_LAWIP</name>
<protein>
    <recommendedName>
        <fullName evidence="10 11">UDP-N-acetylmuramoyl-tripeptide--D-alanyl-D-alanine ligase</fullName>
        <ecNumber evidence="10 11">6.3.2.10</ecNumber>
    </recommendedName>
    <alternativeName>
        <fullName evidence="10">D-alanyl-D-alanine-adding enzyme</fullName>
    </alternativeName>
</protein>
<reference evidence="15 16" key="1">
    <citation type="submission" date="2005-11" db="EMBL/GenBank/DDBJ databases">
        <title>The complete genome sequence of Lawsonia intracellularis: the causative agent of proliferative enteropathy.</title>
        <authorList>
            <person name="Kaur K."/>
            <person name="Zhang Q."/>
            <person name="Beckler D."/>
            <person name="Munir S."/>
            <person name="Li L."/>
            <person name="Kinsley K."/>
            <person name="Herron L."/>
            <person name="Peterson A."/>
            <person name="May B."/>
            <person name="Singh S."/>
            <person name="Gebhart C."/>
            <person name="Kapur V."/>
        </authorList>
    </citation>
    <scope>NUCLEOTIDE SEQUENCE [LARGE SCALE GENOMIC DNA]</scope>
    <source>
        <strain evidence="15 16">PHE/MN1-00</strain>
    </source>
</reference>
<evidence type="ECO:0000256" key="9">
    <source>
        <dbReference type="ARBA" id="ARBA00023316"/>
    </source>
</evidence>
<dbReference type="GO" id="GO:0071555">
    <property type="term" value="P:cell wall organization"/>
    <property type="evidence" value="ECO:0007669"/>
    <property type="project" value="UniProtKB-KW"/>
</dbReference>
<dbReference type="GO" id="GO:0008360">
    <property type="term" value="P:regulation of cell shape"/>
    <property type="evidence" value="ECO:0007669"/>
    <property type="project" value="UniProtKB-KW"/>
</dbReference>
<feature type="domain" description="Mur ligase central" evidence="14">
    <location>
        <begin position="111"/>
        <end position="297"/>
    </location>
</feature>
<dbReference type="HAMAP" id="MF_02019">
    <property type="entry name" value="MurF"/>
    <property type="match status" value="1"/>
</dbReference>
<evidence type="ECO:0000259" key="14">
    <source>
        <dbReference type="Pfam" id="PF08245"/>
    </source>
</evidence>
<keyword evidence="4 10" id="KW-0547">Nucleotide-binding</keyword>
<keyword evidence="8 10" id="KW-0131">Cell cycle</keyword>
<dbReference type="InterPro" id="IPR051046">
    <property type="entry name" value="MurCDEF_CellWall_CoF430Synth"/>
</dbReference>
<dbReference type="GO" id="GO:0008766">
    <property type="term" value="F:UDP-N-acetylmuramoylalanyl-D-glutamyl-2,6-diaminopimelate-D-alanyl-D-alanine ligase activity"/>
    <property type="evidence" value="ECO:0007669"/>
    <property type="project" value="RHEA"/>
</dbReference>
<keyword evidence="16" id="KW-1185">Reference proteome</keyword>
<keyword evidence="2 10" id="KW-0436">Ligase</keyword>
<dbReference type="RefSeq" id="WP_011527183.1">
    <property type="nucleotide sequence ID" value="NC_008011.1"/>
</dbReference>
<dbReference type="Gene3D" id="3.40.1190.10">
    <property type="entry name" value="Mur-like, catalytic domain"/>
    <property type="match status" value="1"/>
</dbReference>
<dbReference type="SUPFAM" id="SSF63418">
    <property type="entry name" value="MurE/MurF N-terminal domain"/>
    <property type="match status" value="1"/>
</dbReference>
<dbReference type="SUPFAM" id="SSF53623">
    <property type="entry name" value="MurD-like peptide ligases, catalytic domain"/>
    <property type="match status" value="1"/>
</dbReference>
<dbReference type="EC" id="6.3.2.10" evidence="10 11"/>
<dbReference type="PANTHER" id="PTHR43024">
    <property type="entry name" value="UDP-N-ACETYLMURAMOYL-TRIPEPTIDE--D-ALANYL-D-ALANINE LIGASE"/>
    <property type="match status" value="1"/>
</dbReference>
<gene>
    <name evidence="10 15" type="primary">murF</name>
    <name evidence="15" type="ordered locus">LI1100</name>
</gene>
<evidence type="ECO:0000256" key="1">
    <source>
        <dbReference type="ARBA" id="ARBA00022490"/>
    </source>
</evidence>
<dbReference type="GO" id="GO:0005737">
    <property type="term" value="C:cytoplasm"/>
    <property type="evidence" value="ECO:0007669"/>
    <property type="project" value="UniProtKB-SubCell"/>
</dbReference>
<evidence type="ECO:0000313" key="16">
    <source>
        <dbReference type="Proteomes" id="UP000002430"/>
    </source>
</evidence>
<keyword evidence="1 10" id="KW-0963">Cytoplasm</keyword>
<dbReference type="InterPro" id="IPR036615">
    <property type="entry name" value="Mur_ligase_C_dom_sf"/>
</dbReference>
<keyword evidence="3 10" id="KW-0132">Cell division</keyword>
<evidence type="ECO:0000256" key="2">
    <source>
        <dbReference type="ARBA" id="ARBA00022598"/>
    </source>
</evidence>
<dbReference type="SUPFAM" id="SSF53244">
    <property type="entry name" value="MurD-like peptide ligases, peptide-binding domain"/>
    <property type="match status" value="1"/>
</dbReference>
<dbReference type="InterPro" id="IPR000713">
    <property type="entry name" value="Mur_ligase_N"/>
</dbReference>
<dbReference type="Proteomes" id="UP000002430">
    <property type="component" value="Chromosome"/>
</dbReference>
<evidence type="ECO:0000256" key="10">
    <source>
        <dbReference type="HAMAP-Rule" id="MF_02019"/>
    </source>
</evidence>
<evidence type="ECO:0000259" key="12">
    <source>
        <dbReference type="Pfam" id="PF01225"/>
    </source>
</evidence>
<organism evidence="15 16">
    <name type="scientific">Lawsonia intracellularis (strain PHE/MN1-00)</name>
    <dbReference type="NCBI Taxonomy" id="363253"/>
    <lineage>
        <taxon>Bacteria</taxon>
        <taxon>Pseudomonadati</taxon>
        <taxon>Thermodesulfobacteriota</taxon>
        <taxon>Desulfovibrionia</taxon>
        <taxon>Desulfovibrionales</taxon>
        <taxon>Desulfovibrionaceae</taxon>
        <taxon>Lawsonia</taxon>
    </lineage>
</organism>
<feature type="domain" description="Mur ligase N-terminal catalytic" evidence="12">
    <location>
        <begin position="27"/>
        <end position="98"/>
    </location>
</feature>
<dbReference type="GO" id="GO:0005524">
    <property type="term" value="F:ATP binding"/>
    <property type="evidence" value="ECO:0007669"/>
    <property type="project" value="UniProtKB-UniRule"/>
</dbReference>
<dbReference type="UniPathway" id="UPA00219"/>
<dbReference type="Gene3D" id="3.90.190.20">
    <property type="entry name" value="Mur ligase, C-terminal domain"/>
    <property type="match status" value="1"/>
</dbReference>
<keyword evidence="9 10" id="KW-0961">Cell wall biogenesis/degradation</keyword>
<dbReference type="GO" id="GO:0047480">
    <property type="term" value="F:UDP-N-acetylmuramoyl-tripeptide-D-alanyl-D-alanine ligase activity"/>
    <property type="evidence" value="ECO:0007669"/>
    <property type="project" value="UniProtKB-UniRule"/>
</dbReference>
<proteinExistence type="inferred from homology"/>
<dbReference type="InterPro" id="IPR005863">
    <property type="entry name" value="UDP-N-AcMur_synth"/>
</dbReference>
<comment type="subcellular location">
    <subcellularLocation>
        <location evidence="10 11">Cytoplasm</location>
    </subcellularLocation>
</comment>
<evidence type="ECO:0000313" key="15">
    <source>
        <dbReference type="EMBL" id="CAJ55154.1"/>
    </source>
</evidence>
<dbReference type="PANTHER" id="PTHR43024:SF1">
    <property type="entry name" value="UDP-N-ACETYLMURAMOYL-TRIPEPTIDE--D-ALANYL-D-ALANINE LIGASE"/>
    <property type="match status" value="1"/>
</dbReference>
<comment type="catalytic activity">
    <reaction evidence="10 11">
        <text>D-alanyl-D-alanine + UDP-N-acetyl-alpha-D-muramoyl-L-alanyl-gamma-D-glutamyl-meso-2,6-diaminopimelate + ATP = UDP-N-acetyl-alpha-D-muramoyl-L-alanyl-gamma-D-glutamyl-meso-2,6-diaminopimeloyl-D-alanyl-D-alanine + ADP + phosphate + H(+)</text>
        <dbReference type="Rhea" id="RHEA:28374"/>
        <dbReference type="ChEBI" id="CHEBI:15378"/>
        <dbReference type="ChEBI" id="CHEBI:30616"/>
        <dbReference type="ChEBI" id="CHEBI:43474"/>
        <dbReference type="ChEBI" id="CHEBI:57822"/>
        <dbReference type="ChEBI" id="CHEBI:61386"/>
        <dbReference type="ChEBI" id="CHEBI:83905"/>
        <dbReference type="ChEBI" id="CHEBI:456216"/>
        <dbReference type="EC" id="6.3.2.10"/>
    </reaction>
</comment>
<evidence type="ECO:0000256" key="7">
    <source>
        <dbReference type="ARBA" id="ARBA00022984"/>
    </source>
</evidence>
<evidence type="ECO:0000256" key="11">
    <source>
        <dbReference type="RuleBase" id="RU004136"/>
    </source>
</evidence>
<evidence type="ECO:0000256" key="3">
    <source>
        <dbReference type="ARBA" id="ARBA00022618"/>
    </source>
</evidence>
<dbReference type="STRING" id="363253.LI1100"/>
<comment type="function">
    <text evidence="10 11">Involved in cell wall formation. Catalyzes the final step in the synthesis of UDP-N-acetylmuramoyl-pentapeptide, the precursor of murein.</text>
</comment>
<evidence type="ECO:0000256" key="5">
    <source>
        <dbReference type="ARBA" id="ARBA00022840"/>
    </source>
</evidence>
<keyword evidence="6 10" id="KW-0133">Cell shape</keyword>
<dbReference type="Pfam" id="PF01225">
    <property type="entry name" value="Mur_ligase"/>
    <property type="match status" value="1"/>
</dbReference>
<feature type="domain" description="Mur ligase C-terminal" evidence="13">
    <location>
        <begin position="321"/>
        <end position="392"/>
    </location>
</feature>
<feature type="binding site" evidence="10">
    <location>
        <begin position="113"/>
        <end position="119"/>
    </location>
    <ligand>
        <name>ATP</name>
        <dbReference type="ChEBI" id="CHEBI:30616"/>
    </ligand>
</feature>
<evidence type="ECO:0000256" key="8">
    <source>
        <dbReference type="ARBA" id="ARBA00023306"/>
    </source>
</evidence>
<dbReference type="InterPro" id="IPR036565">
    <property type="entry name" value="Mur-like_cat_sf"/>
</dbReference>
<comment type="similarity">
    <text evidence="10">Belongs to the MurCDEF family. MurF subfamily.</text>
</comment>
<dbReference type="EMBL" id="AM180252">
    <property type="protein sequence ID" value="CAJ55154.1"/>
    <property type="molecule type" value="Genomic_DNA"/>
</dbReference>
<keyword evidence="7 10" id="KW-0573">Peptidoglycan synthesis</keyword>
<dbReference type="OrthoDB" id="9801978at2"/>
<dbReference type="GO" id="GO:0051301">
    <property type="term" value="P:cell division"/>
    <property type="evidence" value="ECO:0007669"/>
    <property type="project" value="UniProtKB-KW"/>
</dbReference>
<dbReference type="Gene3D" id="3.40.1390.10">
    <property type="entry name" value="MurE/MurF, N-terminal domain"/>
    <property type="match status" value="1"/>
</dbReference>
<evidence type="ECO:0000256" key="6">
    <source>
        <dbReference type="ARBA" id="ARBA00022960"/>
    </source>
</evidence>
<dbReference type="KEGG" id="lip:LI1100"/>
<dbReference type="GO" id="GO:0009252">
    <property type="term" value="P:peptidoglycan biosynthetic process"/>
    <property type="evidence" value="ECO:0007669"/>
    <property type="project" value="UniProtKB-UniRule"/>
</dbReference>
<dbReference type="InterPro" id="IPR035911">
    <property type="entry name" value="MurE/MurF_N"/>
</dbReference>
<dbReference type="HOGENOM" id="CLU_031507_4_1_7"/>
<dbReference type="InterPro" id="IPR004101">
    <property type="entry name" value="Mur_ligase_C"/>
</dbReference>
<dbReference type="eggNOG" id="COG0770">
    <property type="taxonomic scope" value="Bacteria"/>
</dbReference>
<dbReference type="Pfam" id="PF08245">
    <property type="entry name" value="Mur_ligase_M"/>
    <property type="match status" value="1"/>
</dbReference>